<dbReference type="RefSeq" id="WP_138217170.1">
    <property type="nucleotide sequence ID" value="NZ_VASG01000014.1"/>
</dbReference>
<evidence type="ECO:0008006" key="4">
    <source>
        <dbReference type="Google" id="ProtNLM"/>
    </source>
</evidence>
<organism evidence="2 3">
    <name type="scientific">Pseudomonas nitroreducens</name>
    <dbReference type="NCBI Taxonomy" id="46680"/>
    <lineage>
        <taxon>Bacteria</taxon>
        <taxon>Pseudomonadati</taxon>
        <taxon>Pseudomonadota</taxon>
        <taxon>Gammaproteobacteria</taxon>
        <taxon>Pseudomonadales</taxon>
        <taxon>Pseudomonadaceae</taxon>
        <taxon>Pseudomonas</taxon>
    </lineage>
</organism>
<dbReference type="Proteomes" id="UP000307510">
    <property type="component" value="Unassembled WGS sequence"/>
</dbReference>
<gene>
    <name evidence="2" type="ORF">FEA48_30730</name>
</gene>
<feature type="region of interest" description="Disordered" evidence="1">
    <location>
        <begin position="219"/>
        <end position="247"/>
    </location>
</feature>
<proteinExistence type="predicted"/>
<dbReference type="Gene3D" id="1.10.490.160">
    <property type="match status" value="1"/>
</dbReference>
<reference evidence="3" key="2">
    <citation type="submission" date="2019-06" db="EMBL/GenBank/DDBJ databases">
        <title>AzeR, a transcriptional regulator that responds to azelaic acid in Pseudomonas nitroreducens.</title>
        <authorList>
            <person name="Bez C."/>
            <person name="Javvadi S.G."/>
            <person name="Bertani I."/>
            <person name="Devescovi G."/>
            <person name="Studholme D.J."/>
            <person name="Geller A."/>
            <person name="Levy A."/>
            <person name="Venturi V."/>
        </authorList>
    </citation>
    <scope>NUCLEOTIDE SEQUENCE [LARGE SCALE GENOMIC DNA]</scope>
    <source>
        <strain evidence="3">DSM 9128</strain>
    </source>
</reference>
<protein>
    <recommendedName>
        <fullName evidence="4">Ryanodine receptor Ryr domain-containing protein</fullName>
    </recommendedName>
</protein>
<reference evidence="2 3" key="1">
    <citation type="submission" date="2019-05" db="EMBL/GenBank/DDBJ databases">
        <authorList>
            <person name="Moore K."/>
            <person name="O'Neill P."/>
            <person name="Farbos A."/>
            <person name="Studholme D.J."/>
        </authorList>
    </citation>
    <scope>NUCLEOTIDE SEQUENCE [LARGE SCALE GENOMIC DNA]</scope>
    <source>
        <strain evidence="2 3">DSM 9128</strain>
    </source>
</reference>
<evidence type="ECO:0000313" key="3">
    <source>
        <dbReference type="Proteomes" id="UP000307510"/>
    </source>
</evidence>
<evidence type="ECO:0000313" key="2">
    <source>
        <dbReference type="EMBL" id="TLP68231.1"/>
    </source>
</evidence>
<evidence type="ECO:0000256" key="1">
    <source>
        <dbReference type="SAM" id="MobiDB-lite"/>
    </source>
</evidence>
<name>A0A5R8ZS79_PSENT</name>
<comment type="caution">
    <text evidence="2">The sequence shown here is derived from an EMBL/GenBank/DDBJ whole genome shotgun (WGS) entry which is preliminary data.</text>
</comment>
<dbReference type="EMBL" id="VASG01000014">
    <property type="protein sequence ID" value="TLP68231.1"/>
    <property type="molecule type" value="Genomic_DNA"/>
</dbReference>
<accession>A0A5R8ZS79</accession>
<dbReference type="AlphaFoldDB" id="A0A5R8ZS79"/>
<sequence length="300" mass="33498">MKILVIGSVVHAALNSMMSVLGGIELLQWDDADDSYRERVLDTVQTYLESPDTTPDQLYELWLQAQFANGWVLGDVYDAAVKTNPHLVPYAEVPVEQRAKDAVVQRLVAVLASIPEAEPAEQSDELSRALEEIATLKQALLIASQAAPAREEGGEVPLLNRVPVEYVGRRETWFDRLYNTGLTFTAGQTRSLPPEIARKLLRHADLFAEGVVSAEAVSTGAPALESDNTQQQLEEGRRQQEEQRDRQNEVQALYDQVDRMDKAGLVEFAKNNYRQELSMTDKKADLQTKVKSMIDQFGVV</sequence>
<feature type="compositionally biased region" description="Basic and acidic residues" evidence="1">
    <location>
        <begin position="234"/>
        <end position="247"/>
    </location>
</feature>